<evidence type="ECO:0000256" key="4">
    <source>
        <dbReference type="SAM" id="MobiDB-lite"/>
    </source>
</evidence>
<keyword evidence="7" id="KW-1185">Reference proteome</keyword>
<gene>
    <name evidence="6" type="ORF">Saso_04670</name>
</gene>
<evidence type="ECO:0000259" key="5">
    <source>
        <dbReference type="PROSITE" id="PS50932"/>
    </source>
</evidence>
<dbReference type="SUPFAM" id="SSF53822">
    <property type="entry name" value="Periplasmic binding protein-like I"/>
    <property type="match status" value="1"/>
</dbReference>
<evidence type="ECO:0000256" key="3">
    <source>
        <dbReference type="ARBA" id="ARBA00023163"/>
    </source>
</evidence>
<comment type="caution">
    <text evidence="6">The sequence shown here is derived from an EMBL/GenBank/DDBJ whole genome shotgun (WGS) entry which is preliminary data.</text>
</comment>
<keyword evidence="3" id="KW-0804">Transcription</keyword>
<dbReference type="PANTHER" id="PTHR30146:SF153">
    <property type="entry name" value="LACTOSE OPERON REPRESSOR"/>
    <property type="match status" value="1"/>
</dbReference>
<dbReference type="InterPro" id="IPR028082">
    <property type="entry name" value="Peripla_BP_I"/>
</dbReference>
<evidence type="ECO:0000313" key="7">
    <source>
        <dbReference type="Proteomes" id="UP000649259"/>
    </source>
</evidence>
<dbReference type="InterPro" id="IPR046335">
    <property type="entry name" value="LacI/GalR-like_sensor"/>
</dbReference>
<feature type="region of interest" description="Disordered" evidence="4">
    <location>
        <begin position="1"/>
        <end position="33"/>
    </location>
</feature>
<dbReference type="SUPFAM" id="SSF47413">
    <property type="entry name" value="lambda repressor-like DNA-binding domains"/>
    <property type="match status" value="1"/>
</dbReference>
<accession>A0ABQ3RSR1</accession>
<protein>
    <submittedName>
        <fullName evidence="6">LacI family transcriptional regulator</fullName>
    </submittedName>
</protein>
<dbReference type="PRINTS" id="PR00036">
    <property type="entry name" value="HTHLACI"/>
</dbReference>
<dbReference type="Pfam" id="PF00356">
    <property type="entry name" value="LacI"/>
    <property type="match status" value="1"/>
</dbReference>
<dbReference type="CDD" id="cd01574">
    <property type="entry name" value="PBP1_LacI"/>
    <property type="match status" value="1"/>
</dbReference>
<dbReference type="Gene3D" id="3.40.50.2300">
    <property type="match status" value="2"/>
</dbReference>
<sequence>MTARVIAAHTDPMSVSGHKGSGSPSGPGPEPHRAASIRDVARAAGVSYQTVSRVINDRPNVREETRRRVEDAIEALGFRRNPTAFALASGVTRTVTVLTSNTTLYGYAATLQGLEEAARAAGYSLGVKLLTPEDDLDRTLTSAVADGGGLVVIGFDRLGATALDHVPADVPCAAVVEAPPPGRTPPRPAVWADDREAARAATAHLLDLGHRTVHYLAIPSSVGTRHSEGPRAQGWRSALETAGVTPPEPHGGKGWDARAGYDQAQALAHDPAVTAVLCGNDDLALGVLRALHHAGRSVPGDVSVIGFDDAPHSGFVTPSLTTVRMDFQGLGRDAFALLRDRLEHAPRPPAPTFAGTALIVRESSGPPPA</sequence>
<keyword evidence="2" id="KW-0238">DNA-binding</keyword>
<dbReference type="PROSITE" id="PS50932">
    <property type="entry name" value="HTH_LACI_2"/>
    <property type="match status" value="1"/>
</dbReference>
<evidence type="ECO:0000313" key="6">
    <source>
        <dbReference type="EMBL" id="GHI58817.1"/>
    </source>
</evidence>
<dbReference type="EMBL" id="BNEB01000001">
    <property type="protein sequence ID" value="GHI58817.1"/>
    <property type="molecule type" value="Genomic_DNA"/>
</dbReference>
<organism evidence="6 7">
    <name type="scientific">Streptomyces asoensis</name>
    <dbReference type="NCBI Taxonomy" id="249586"/>
    <lineage>
        <taxon>Bacteria</taxon>
        <taxon>Bacillati</taxon>
        <taxon>Actinomycetota</taxon>
        <taxon>Actinomycetes</taxon>
        <taxon>Kitasatosporales</taxon>
        <taxon>Streptomycetaceae</taxon>
        <taxon>Streptomyces</taxon>
    </lineage>
</organism>
<dbReference type="PROSITE" id="PS00356">
    <property type="entry name" value="HTH_LACI_1"/>
    <property type="match status" value="1"/>
</dbReference>
<dbReference type="Pfam" id="PF13377">
    <property type="entry name" value="Peripla_BP_3"/>
    <property type="match status" value="1"/>
</dbReference>
<name>A0ABQ3RSR1_9ACTN</name>
<feature type="domain" description="HTH lacI-type" evidence="5">
    <location>
        <begin position="35"/>
        <end position="89"/>
    </location>
</feature>
<dbReference type="CDD" id="cd01392">
    <property type="entry name" value="HTH_LacI"/>
    <property type="match status" value="1"/>
</dbReference>
<dbReference type="SMART" id="SM00354">
    <property type="entry name" value="HTH_LACI"/>
    <property type="match status" value="1"/>
</dbReference>
<dbReference type="InterPro" id="IPR010982">
    <property type="entry name" value="Lambda_DNA-bd_dom_sf"/>
</dbReference>
<evidence type="ECO:0000256" key="2">
    <source>
        <dbReference type="ARBA" id="ARBA00023125"/>
    </source>
</evidence>
<dbReference type="InterPro" id="IPR000843">
    <property type="entry name" value="HTH_LacI"/>
</dbReference>
<proteinExistence type="predicted"/>
<dbReference type="PANTHER" id="PTHR30146">
    <property type="entry name" value="LACI-RELATED TRANSCRIPTIONAL REPRESSOR"/>
    <property type="match status" value="1"/>
</dbReference>
<reference evidence="7" key="1">
    <citation type="submission" date="2023-07" db="EMBL/GenBank/DDBJ databases">
        <title>Whole genome shotgun sequence of Streptomyces cacaoi subsp. asoensis NBRC 13813.</title>
        <authorList>
            <person name="Komaki H."/>
            <person name="Tamura T."/>
        </authorList>
    </citation>
    <scope>NUCLEOTIDE SEQUENCE [LARGE SCALE GENOMIC DNA]</scope>
    <source>
        <strain evidence="7">NBRC 13813</strain>
    </source>
</reference>
<evidence type="ECO:0000256" key="1">
    <source>
        <dbReference type="ARBA" id="ARBA00023015"/>
    </source>
</evidence>
<dbReference type="Proteomes" id="UP000649259">
    <property type="component" value="Unassembled WGS sequence"/>
</dbReference>
<dbReference type="Gene3D" id="1.10.260.40">
    <property type="entry name" value="lambda repressor-like DNA-binding domains"/>
    <property type="match status" value="1"/>
</dbReference>
<keyword evidence="1" id="KW-0805">Transcription regulation</keyword>